<feature type="signal peptide" evidence="6">
    <location>
        <begin position="1"/>
        <end position="24"/>
    </location>
</feature>
<name>A0A918SEW8_9HYPH</name>
<evidence type="ECO:0000256" key="6">
    <source>
        <dbReference type="SAM" id="SignalP"/>
    </source>
</evidence>
<keyword evidence="4" id="KW-0406">Ion transport</keyword>
<dbReference type="PROSITE" id="PS50983">
    <property type="entry name" value="FE_B12_PBP"/>
    <property type="match status" value="1"/>
</dbReference>
<keyword evidence="9" id="KW-1185">Reference proteome</keyword>
<feature type="chain" id="PRO_5036757675" evidence="6">
    <location>
        <begin position="25"/>
        <end position="327"/>
    </location>
</feature>
<evidence type="ECO:0000256" key="5">
    <source>
        <dbReference type="ARBA" id="ARBA00022729"/>
    </source>
</evidence>
<dbReference type="AlphaFoldDB" id="A0A918SEW8"/>
<keyword evidence="5 6" id="KW-0732">Signal</keyword>
<dbReference type="InterPro" id="IPR002491">
    <property type="entry name" value="ABC_transptr_periplasmic_BD"/>
</dbReference>
<comment type="subcellular location">
    <subcellularLocation>
        <location evidence="1">Cell envelope</location>
    </subcellularLocation>
</comment>
<dbReference type="PANTHER" id="PTHR30532:SF24">
    <property type="entry name" value="FERRIC ENTEROBACTIN-BINDING PERIPLASMIC PROTEIN FEPB"/>
    <property type="match status" value="1"/>
</dbReference>
<evidence type="ECO:0000256" key="3">
    <source>
        <dbReference type="ARBA" id="ARBA00022448"/>
    </source>
</evidence>
<comment type="caution">
    <text evidence="8">The sequence shown here is derived from an EMBL/GenBank/DDBJ whole genome shotgun (WGS) entry which is preliminary data.</text>
</comment>
<organism evidence="8 9">
    <name type="scientific">Devosia pacifica</name>
    <dbReference type="NCBI Taxonomy" id="1335967"/>
    <lineage>
        <taxon>Bacteria</taxon>
        <taxon>Pseudomonadati</taxon>
        <taxon>Pseudomonadota</taxon>
        <taxon>Alphaproteobacteria</taxon>
        <taxon>Hyphomicrobiales</taxon>
        <taxon>Devosiaceae</taxon>
        <taxon>Devosia</taxon>
    </lineage>
</organism>
<reference evidence="8" key="1">
    <citation type="journal article" date="2014" name="Int. J. Syst. Evol. Microbiol.">
        <title>Complete genome sequence of Corynebacterium casei LMG S-19264T (=DSM 44701T), isolated from a smear-ripened cheese.</title>
        <authorList>
            <consortium name="US DOE Joint Genome Institute (JGI-PGF)"/>
            <person name="Walter F."/>
            <person name="Albersmeier A."/>
            <person name="Kalinowski J."/>
            <person name="Ruckert C."/>
        </authorList>
    </citation>
    <scope>NUCLEOTIDE SEQUENCE</scope>
    <source>
        <strain evidence="8">KCTC 32437</strain>
    </source>
</reference>
<protein>
    <submittedName>
        <fullName evidence="8">Periplasmic binding protein</fullName>
    </submittedName>
</protein>
<evidence type="ECO:0000313" key="9">
    <source>
        <dbReference type="Proteomes" id="UP000646579"/>
    </source>
</evidence>
<evidence type="ECO:0000256" key="1">
    <source>
        <dbReference type="ARBA" id="ARBA00004196"/>
    </source>
</evidence>
<dbReference type="PANTHER" id="PTHR30532">
    <property type="entry name" value="IRON III DICITRATE-BINDING PERIPLASMIC PROTEIN"/>
    <property type="match status" value="1"/>
</dbReference>
<evidence type="ECO:0000256" key="4">
    <source>
        <dbReference type="ARBA" id="ARBA00022496"/>
    </source>
</evidence>
<dbReference type="InterPro" id="IPR051313">
    <property type="entry name" value="Bact_iron-sidero_bind"/>
</dbReference>
<dbReference type="GO" id="GO:1901678">
    <property type="term" value="P:iron coordination entity transport"/>
    <property type="evidence" value="ECO:0007669"/>
    <property type="project" value="UniProtKB-ARBA"/>
</dbReference>
<dbReference type="GO" id="GO:0030288">
    <property type="term" value="C:outer membrane-bounded periplasmic space"/>
    <property type="evidence" value="ECO:0007669"/>
    <property type="project" value="TreeGrafter"/>
</dbReference>
<keyword evidence="3" id="KW-0813">Transport</keyword>
<sequence length="327" mass="35586">MTRWFTRSIFAATIAVAGTIATFAQETFPVTVSHAFGETTVEDAPQRIVTWGWAAQDAVIALGQVPVAIPYFEYGGDEQGMLAWTKEAIAGTGAGMPTILQNTQSPPIEQIAALQPDLIVAVYSGITEDEYALLSQIAPVVAYPDDPWSTPWQQTITLTGEVLGKRQEAQDLVERLETFIADEVAQYPEIDGTSFAAIAEYNNEVAVYAALDSRVKFLADLGMVVPQSVETLAQGNEFFFSLSFERFNELASDILISYFESDEEADAFYERPYIALSPQVEEGAVASIIGAELINSISPPSALSLEWGFPQYIAKIAEAARNAKAED</sequence>
<dbReference type="Pfam" id="PF01497">
    <property type="entry name" value="Peripla_BP_2"/>
    <property type="match status" value="1"/>
</dbReference>
<dbReference type="SUPFAM" id="SSF53807">
    <property type="entry name" value="Helical backbone' metal receptor"/>
    <property type="match status" value="1"/>
</dbReference>
<keyword evidence="4" id="KW-0410">Iron transport</keyword>
<keyword evidence="4" id="KW-0408">Iron</keyword>
<evidence type="ECO:0000256" key="2">
    <source>
        <dbReference type="ARBA" id="ARBA00008814"/>
    </source>
</evidence>
<evidence type="ECO:0000313" key="8">
    <source>
        <dbReference type="EMBL" id="GHA36854.1"/>
    </source>
</evidence>
<proteinExistence type="inferred from homology"/>
<gene>
    <name evidence="8" type="ORF">GCM10007989_36230</name>
</gene>
<dbReference type="EMBL" id="BMZE01000004">
    <property type="protein sequence ID" value="GHA36854.1"/>
    <property type="molecule type" value="Genomic_DNA"/>
</dbReference>
<accession>A0A918SEW8</accession>
<feature type="domain" description="Fe/B12 periplasmic-binding" evidence="7">
    <location>
        <begin position="47"/>
        <end position="321"/>
    </location>
</feature>
<dbReference type="RefSeq" id="WP_189427194.1">
    <property type="nucleotide sequence ID" value="NZ_BMZE01000004.1"/>
</dbReference>
<evidence type="ECO:0000259" key="7">
    <source>
        <dbReference type="PROSITE" id="PS50983"/>
    </source>
</evidence>
<dbReference type="Proteomes" id="UP000646579">
    <property type="component" value="Unassembled WGS sequence"/>
</dbReference>
<dbReference type="Gene3D" id="3.40.50.1980">
    <property type="entry name" value="Nitrogenase molybdenum iron protein domain"/>
    <property type="match status" value="2"/>
</dbReference>
<reference evidence="8" key="2">
    <citation type="submission" date="2020-09" db="EMBL/GenBank/DDBJ databases">
        <authorList>
            <person name="Sun Q."/>
            <person name="Kim S."/>
        </authorList>
    </citation>
    <scope>NUCLEOTIDE SEQUENCE</scope>
    <source>
        <strain evidence="8">KCTC 32437</strain>
    </source>
</reference>
<comment type="similarity">
    <text evidence="2">Belongs to the bacterial solute-binding protein 8 family.</text>
</comment>